<accession>A0A5A5T7Q1</accession>
<evidence type="ECO:0000313" key="6">
    <source>
        <dbReference type="EMBL" id="GCF07285.1"/>
    </source>
</evidence>
<dbReference type="Pfam" id="PF00501">
    <property type="entry name" value="AMP-binding"/>
    <property type="match status" value="1"/>
</dbReference>
<dbReference type="Gene3D" id="1.10.1200.10">
    <property type="entry name" value="ACP-like"/>
    <property type="match status" value="1"/>
</dbReference>
<dbReference type="GO" id="GO:0005829">
    <property type="term" value="C:cytosol"/>
    <property type="evidence" value="ECO:0007669"/>
    <property type="project" value="TreeGrafter"/>
</dbReference>
<dbReference type="GO" id="GO:0043041">
    <property type="term" value="P:amino acid activation for nonribosomal peptide biosynthetic process"/>
    <property type="evidence" value="ECO:0007669"/>
    <property type="project" value="TreeGrafter"/>
</dbReference>
<dbReference type="Gene3D" id="3.30.300.30">
    <property type="match status" value="1"/>
</dbReference>
<proteinExistence type="inferred from homology"/>
<evidence type="ECO:0000256" key="2">
    <source>
        <dbReference type="ARBA" id="ARBA00006432"/>
    </source>
</evidence>
<comment type="similarity">
    <text evidence="2">Belongs to the ATP-dependent AMP-binding enzyme family.</text>
</comment>
<dbReference type="FunFam" id="3.30.300.30:FF:000010">
    <property type="entry name" value="Enterobactin synthetase component F"/>
    <property type="match status" value="1"/>
</dbReference>
<dbReference type="PANTHER" id="PTHR45527">
    <property type="entry name" value="NONRIBOSOMAL PEPTIDE SYNTHETASE"/>
    <property type="match status" value="1"/>
</dbReference>
<reference evidence="6 7" key="1">
    <citation type="submission" date="2019-01" db="EMBL/GenBank/DDBJ databases">
        <title>Draft genome sequence of Dictyobacter sp. Uno17.</title>
        <authorList>
            <person name="Wang C.M."/>
            <person name="Zheng Y."/>
            <person name="Sakai Y."/>
            <person name="Abe K."/>
            <person name="Yokota A."/>
            <person name="Yabe S."/>
        </authorList>
    </citation>
    <scope>NUCLEOTIDE SEQUENCE [LARGE SCALE GENOMIC DNA]</scope>
    <source>
        <strain evidence="6 7">Uno17</strain>
    </source>
</reference>
<dbReference type="Gene3D" id="2.30.38.10">
    <property type="entry name" value="Luciferase, Domain 3"/>
    <property type="match status" value="1"/>
</dbReference>
<dbReference type="PANTHER" id="PTHR45527:SF14">
    <property type="entry name" value="PLIPASTATIN SYNTHASE SUBUNIT B"/>
    <property type="match status" value="1"/>
</dbReference>
<evidence type="ECO:0000256" key="4">
    <source>
        <dbReference type="ARBA" id="ARBA00022553"/>
    </source>
</evidence>
<dbReference type="EMBL" id="BIXY01000008">
    <property type="protein sequence ID" value="GCF07285.1"/>
    <property type="molecule type" value="Genomic_DNA"/>
</dbReference>
<dbReference type="PROSITE" id="PS50075">
    <property type="entry name" value="CARRIER"/>
    <property type="match status" value="1"/>
</dbReference>
<evidence type="ECO:0000259" key="5">
    <source>
        <dbReference type="PROSITE" id="PS50075"/>
    </source>
</evidence>
<dbReference type="FunFam" id="1.10.1200.10:FF:000005">
    <property type="entry name" value="Nonribosomal peptide synthetase 1"/>
    <property type="match status" value="1"/>
</dbReference>
<dbReference type="InterPro" id="IPR036736">
    <property type="entry name" value="ACP-like_sf"/>
</dbReference>
<feature type="domain" description="Carrier" evidence="5">
    <location>
        <begin position="332"/>
        <end position="407"/>
    </location>
</feature>
<gene>
    <name evidence="6" type="ORF">KDI_08490</name>
</gene>
<evidence type="ECO:0000256" key="1">
    <source>
        <dbReference type="ARBA" id="ARBA00001957"/>
    </source>
</evidence>
<comment type="cofactor">
    <cofactor evidence="1">
        <name>pantetheine 4'-phosphate</name>
        <dbReference type="ChEBI" id="CHEBI:47942"/>
    </cofactor>
</comment>
<dbReference type="Gene3D" id="3.40.50.980">
    <property type="match status" value="1"/>
</dbReference>
<dbReference type="Proteomes" id="UP000322530">
    <property type="component" value="Unassembled WGS sequence"/>
</dbReference>
<keyword evidence="4" id="KW-0597">Phosphoprotein</keyword>
<comment type="caution">
    <text evidence="6">The sequence shown here is derived from an EMBL/GenBank/DDBJ whole genome shotgun (WGS) entry which is preliminary data.</text>
</comment>
<dbReference type="FunFam" id="2.30.38.10:FF:000001">
    <property type="entry name" value="Non-ribosomal peptide synthetase PvdI"/>
    <property type="match status" value="1"/>
</dbReference>
<name>A0A5A5T7Q1_9CHLR</name>
<evidence type="ECO:0000256" key="3">
    <source>
        <dbReference type="ARBA" id="ARBA00022450"/>
    </source>
</evidence>
<dbReference type="GO" id="GO:0031177">
    <property type="term" value="F:phosphopantetheine binding"/>
    <property type="evidence" value="ECO:0007669"/>
    <property type="project" value="TreeGrafter"/>
</dbReference>
<keyword evidence="7" id="KW-1185">Reference proteome</keyword>
<dbReference type="Pfam" id="PF00550">
    <property type="entry name" value="PP-binding"/>
    <property type="match status" value="1"/>
</dbReference>
<dbReference type="InterPro" id="IPR000873">
    <property type="entry name" value="AMP-dep_synth/lig_dom"/>
</dbReference>
<dbReference type="PROSITE" id="PS00012">
    <property type="entry name" value="PHOSPHOPANTETHEINE"/>
    <property type="match status" value="1"/>
</dbReference>
<dbReference type="Pfam" id="PF13193">
    <property type="entry name" value="AMP-binding_C"/>
    <property type="match status" value="1"/>
</dbReference>
<dbReference type="SUPFAM" id="SSF47336">
    <property type="entry name" value="ACP-like"/>
    <property type="match status" value="1"/>
</dbReference>
<dbReference type="SUPFAM" id="SSF56801">
    <property type="entry name" value="Acetyl-CoA synthetase-like"/>
    <property type="match status" value="1"/>
</dbReference>
<protein>
    <recommendedName>
        <fullName evidence="5">Carrier domain-containing protein</fullName>
    </recommendedName>
</protein>
<dbReference type="InterPro" id="IPR006162">
    <property type="entry name" value="Ppantetheine_attach_site"/>
</dbReference>
<dbReference type="InterPro" id="IPR045851">
    <property type="entry name" value="AMP-bd_C_sf"/>
</dbReference>
<dbReference type="AlphaFoldDB" id="A0A5A5T7Q1"/>
<organism evidence="6 7">
    <name type="scientific">Dictyobacter arantiisoli</name>
    <dbReference type="NCBI Taxonomy" id="2014874"/>
    <lineage>
        <taxon>Bacteria</taxon>
        <taxon>Bacillati</taxon>
        <taxon>Chloroflexota</taxon>
        <taxon>Ktedonobacteria</taxon>
        <taxon>Ktedonobacterales</taxon>
        <taxon>Dictyobacteraceae</taxon>
        <taxon>Dictyobacter</taxon>
    </lineage>
</organism>
<dbReference type="InterPro" id="IPR009081">
    <property type="entry name" value="PP-bd_ACP"/>
</dbReference>
<keyword evidence="3" id="KW-0596">Phosphopantetheine</keyword>
<dbReference type="InterPro" id="IPR025110">
    <property type="entry name" value="AMP-bd_C"/>
</dbReference>
<dbReference type="GO" id="GO:0044550">
    <property type="term" value="P:secondary metabolite biosynthetic process"/>
    <property type="evidence" value="ECO:0007669"/>
    <property type="project" value="TreeGrafter"/>
</dbReference>
<evidence type="ECO:0000313" key="7">
    <source>
        <dbReference type="Proteomes" id="UP000322530"/>
    </source>
</evidence>
<sequence length="440" mass="49606">MFHSYAFDFSVWEIWGALLYGGKLVVVSYETSRTPSAFYQLLVDEQVTILNQTPSAFEQLQQAEALFAGSSTKTPGALRAVIFGGEALELGRLRPWLQRHGDEHPQLINMYGITETTVHVTYRRIRWEDVEQGRGSVIGRAIPDLQLYVLNRWLQPVPIGVAGQLYVGGAGLAAGYLQREELTAQRFIRSPFSQGDQRLYQTGDLVRYRSNGELEYLGRIDQQVKIRGFRIELGEIEDRLLKLAGIRACTVQVSSDAQGDKRLVGYIVQEEEGTWETGSLRQQLRTDLPDYMVPSLFISLPELPLTANGKLDRNALPSPEKAATHTIRECVAPRDPVEEIVVDLWKDILGLETISVYDNFFEIGGHSLLATRLLSHLRQLLQLDVPLRDLFEKPVLADFALHLQSFAVDETADAEAAEMLAEIEQLSEQEVEQYFLEKNA</sequence>